<evidence type="ECO:0000313" key="2">
    <source>
        <dbReference type="Proteomes" id="UP000247480"/>
    </source>
</evidence>
<sequence>MALSYSSLEEVRASLIWESGIEFHYSDLRHFRCEARKALGVSGA</sequence>
<accession>A0A2V0QCN8</accession>
<gene>
    <name evidence="1" type="ORF">KPSA1_03875</name>
</gene>
<comment type="caution">
    <text evidence="1">The sequence shown here is derived from an EMBL/GenBank/DDBJ whole genome shotgun (WGS) entry which is preliminary data.</text>
</comment>
<dbReference type="AlphaFoldDB" id="A0A2V0QCN8"/>
<protein>
    <submittedName>
        <fullName evidence="1">Uncharacterized protein</fullName>
    </submittedName>
</protein>
<organism evidence="1 2">
    <name type="scientific">Pseudomonas syringae pv. actinidiae</name>
    <dbReference type="NCBI Taxonomy" id="103796"/>
    <lineage>
        <taxon>Bacteria</taxon>
        <taxon>Pseudomonadati</taxon>
        <taxon>Pseudomonadota</taxon>
        <taxon>Gammaproteobacteria</taxon>
        <taxon>Pseudomonadales</taxon>
        <taxon>Pseudomonadaceae</taxon>
        <taxon>Pseudomonas</taxon>
        <taxon>Pseudomonas syringae</taxon>
    </lineage>
</organism>
<proteinExistence type="predicted"/>
<reference evidence="1 2" key="1">
    <citation type="submission" date="2018-04" db="EMBL/GenBank/DDBJ databases">
        <title>Draft genome sequence of Pseudomonas syringae pv. actinidiae biovar 1 strains isolated from kiwifruit in Kagawa prefecture.</title>
        <authorList>
            <person name="Tabuchi M."/>
            <person name="Saito M."/>
            <person name="Fujiwara S."/>
            <person name="Sasa N."/>
            <person name="Akimitsu K."/>
            <person name="Gomi K."/>
            <person name="Konishi-Sugita S."/>
            <person name="Hamano K."/>
            <person name="Kataoka I."/>
        </authorList>
    </citation>
    <scope>NUCLEOTIDE SEQUENCE [LARGE SCALE GENOMIC DNA]</scope>
    <source>
        <strain evidence="1 2">MAFF212206</strain>
    </source>
</reference>
<dbReference type="EMBL" id="BGJZ01000186">
    <property type="protein sequence ID" value="GBH10457.1"/>
    <property type="molecule type" value="Genomic_DNA"/>
</dbReference>
<name>A0A2V0QCN8_PSESF</name>
<dbReference type="Proteomes" id="UP000247480">
    <property type="component" value="Unassembled WGS sequence"/>
</dbReference>
<evidence type="ECO:0000313" key="1">
    <source>
        <dbReference type="EMBL" id="GBH10457.1"/>
    </source>
</evidence>